<reference evidence="3" key="1">
    <citation type="journal article" date="2019" name="Int. J. Syst. Evol. Microbiol.">
        <title>The Global Catalogue of Microorganisms (GCM) 10K type strain sequencing project: providing services to taxonomists for standard genome sequencing and annotation.</title>
        <authorList>
            <consortium name="The Broad Institute Genomics Platform"/>
            <consortium name="The Broad Institute Genome Sequencing Center for Infectious Disease"/>
            <person name="Wu L."/>
            <person name="Ma J."/>
        </authorList>
    </citation>
    <scope>NUCLEOTIDE SEQUENCE [LARGE SCALE GENOMIC DNA]</scope>
    <source>
        <strain evidence="3">JCM 17738</strain>
    </source>
</reference>
<organism evidence="2 3">
    <name type="scientific">Ornithinibacter aureus</name>
    <dbReference type="NCBI Taxonomy" id="622664"/>
    <lineage>
        <taxon>Bacteria</taxon>
        <taxon>Bacillati</taxon>
        <taxon>Actinomycetota</taxon>
        <taxon>Actinomycetes</taxon>
        <taxon>Micrococcales</taxon>
        <taxon>Intrasporangiaceae</taxon>
        <taxon>Ornithinibacter</taxon>
    </lineage>
</organism>
<evidence type="ECO:0000313" key="2">
    <source>
        <dbReference type="EMBL" id="GAA4400737.1"/>
    </source>
</evidence>
<dbReference type="EMBL" id="BAABFX010000040">
    <property type="protein sequence ID" value="GAA4400737.1"/>
    <property type="molecule type" value="Genomic_DNA"/>
</dbReference>
<dbReference type="InterPro" id="IPR002560">
    <property type="entry name" value="Transposase_DDE"/>
</dbReference>
<dbReference type="PANTHER" id="PTHR33498:SF1">
    <property type="entry name" value="TRANSPOSASE FOR INSERTION SEQUENCE ELEMENT IS1557"/>
    <property type="match status" value="1"/>
</dbReference>
<keyword evidence="3" id="KW-1185">Reference proteome</keyword>
<name>A0ABP8K5N8_9MICO</name>
<dbReference type="PANTHER" id="PTHR33498">
    <property type="entry name" value="TRANSPOSASE FOR INSERTION SEQUENCE ELEMENT IS1557"/>
    <property type="match status" value="1"/>
</dbReference>
<evidence type="ECO:0000313" key="3">
    <source>
        <dbReference type="Proteomes" id="UP001500390"/>
    </source>
</evidence>
<feature type="domain" description="Transposase IS204/IS1001/IS1096/IS1165 DDE" evidence="1">
    <location>
        <begin position="7"/>
        <end position="207"/>
    </location>
</feature>
<evidence type="ECO:0000259" key="1">
    <source>
        <dbReference type="Pfam" id="PF01610"/>
    </source>
</evidence>
<protein>
    <recommendedName>
        <fullName evidence="1">Transposase IS204/IS1001/IS1096/IS1165 DDE domain-containing protein</fullName>
    </recommendedName>
</protein>
<dbReference type="InterPro" id="IPR047951">
    <property type="entry name" value="Transpos_ISL3"/>
</dbReference>
<proteinExistence type="predicted"/>
<dbReference type="RefSeq" id="WP_211675641.1">
    <property type="nucleotide sequence ID" value="NZ_BAABFX010000040.1"/>
</dbReference>
<gene>
    <name evidence="2" type="ORF">GCM10023153_28480</name>
</gene>
<comment type="caution">
    <text evidence="2">The sequence shown here is derived from an EMBL/GenBank/DDBJ whole genome shotgun (WGS) entry which is preliminary data.</text>
</comment>
<dbReference type="Proteomes" id="UP001500390">
    <property type="component" value="Unassembled WGS sequence"/>
</dbReference>
<accession>A0ABP8K5N8</accession>
<sequence length="231" mass="26272">MRSSQIRGRAGITHVTIDLSASYLRAVTDALPNAVVVADRFHLVRLANDMVTEVRQHATRDVRGRRGRKRDPEWAGRRKLLIGHERLDPAAFAKLWNALIDAGDPGIEILHAYTVKENLRHLLALSGTFPERSLIRDRLWALYEQAAASTSPEVHRFAATIEQWWPAIEAAIITDYSNARSEGYNRLAKHQGRNAFGYRNVHNHRRAIRWACTRQYRRASAAISEVPGQVR</sequence>
<dbReference type="Pfam" id="PF01610">
    <property type="entry name" value="DDE_Tnp_ISL3"/>
    <property type="match status" value="1"/>
</dbReference>